<dbReference type="RefSeq" id="WP_182601916.1">
    <property type="nucleotide sequence ID" value="NZ_JACIVD010000047.1"/>
</dbReference>
<proteinExistence type="predicted"/>
<dbReference type="Proteomes" id="UP000547628">
    <property type="component" value="Unassembled WGS sequence"/>
</dbReference>
<reference evidence="1 2" key="1">
    <citation type="submission" date="2020-07" db="EMBL/GenBank/DDBJ databases">
        <title>Description of Limosilactobacillus balticus sp. nov., Limosilactobacillus agrestis sp. nov., Limosilactobacillus albertensis sp. nov., Limosilactobacillus rudii sp. nov., Limosilactobacillus fastidiosus sp. nov., five novel Limosilactobacillus species isolated from the vertebrate gastrointestinal tract, and proposal of 6 subspecies of Limosilactobacillus reuteri adapted to the gastrointestinal tract of specific vertebrate hosts.</title>
        <authorList>
            <person name="Li F."/>
            <person name="Cheng C."/>
            <person name="Zheng J."/>
            <person name="Quevedo R.M."/>
            <person name="Li J."/>
            <person name="Roos S."/>
            <person name="Gaenzle M.G."/>
            <person name="Walter J."/>
        </authorList>
    </citation>
    <scope>NUCLEOTIDE SEQUENCE [LARGE SCALE GENOMIC DNA]</scope>
    <source>
        <strain evidence="1 2">Lr3000</strain>
    </source>
</reference>
<dbReference type="SUPFAM" id="SSF54611">
    <property type="entry name" value="SecB-like"/>
    <property type="match status" value="1"/>
</dbReference>
<dbReference type="EMBL" id="JACIVD010000047">
    <property type="protein sequence ID" value="MBB1122704.1"/>
    <property type="molecule type" value="Genomic_DNA"/>
</dbReference>
<dbReference type="InterPro" id="IPR035958">
    <property type="entry name" value="SecB-like_sf"/>
</dbReference>
<evidence type="ECO:0000313" key="1">
    <source>
        <dbReference type="EMBL" id="MBB1122704.1"/>
    </source>
</evidence>
<accession>A0A839GZ44</accession>
<organism evidence="1 2">
    <name type="scientific">Limosilactobacillus albertensis</name>
    <dbReference type="NCBI Taxonomy" id="2759752"/>
    <lineage>
        <taxon>Bacteria</taxon>
        <taxon>Bacillati</taxon>
        <taxon>Bacillota</taxon>
        <taxon>Bacilli</taxon>
        <taxon>Lactobacillales</taxon>
        <taxon>Lactobacillaceae</taxon>
        <taxon>Limosilactobacillus</taxon>
    </lineage>
</organism>
<evidence type="ECO:0000313" key="2">
    <source>
        <dbReference type="Proteomes" id="UP000547628"/>
    </source>
</evidence>
<gene>
    <name evidence="1" type="ORF">H5S41_01815</name>
</gene>
<dbReference type="AlphaFoldDB" id="A0A839GZ44"/>
<protein>
    <submittedName>
        <fullName evidence="1">Protein-export chaperone SecB</fullName>
    </submittedName>
</protein>
<comment type="caution">
    <text evidence="1">The sequence shown here is derived from an EMBL/GenBank/DDBJ whole genome shotgun (WGS) entry which is preliminary data.</text>
</comment>
<name>A0A839GZ44_9LACO</name>
<sequence>MASLEFEDYYLDEFSYKKNINYVDSDQIDLNSDISCSIQVKRREETAFVNLKVTLGSLDNTNAAFKAVVDIVGKFNYQKEKNTEYDISFEKFLTENSLAILWSFIRPLFSNLITNGNQYPNYILPVINISKMLKDSGKIEINYD</sequence>
<dbReference type="Gene3D" id="3.10.420.10">
    <property type="entry name" value="SecB-like"/>
    <property type="match status" value="1"/>
</dbReference>